<protein>
    <submittedName>
        <fullName evidence="2">Uncharacterized protein</fullName>
    </submittedName>
</protein>
<feature type="region of interest" description="Disordered" evidence="1">
    <location>
        <begin position="42"/>
        <end position="63"/>
    </location>
</feature>
<accession>A0AAV8ZQU4</accession>
<evidence type="ECO:0000313" key="2">
    <source>
        <dbReference type="EMBL" id="KAJ8968753.1"/>
    </source>
</evidence>
<dbReference type="Proteomes" id="UP001162156">
    <property type="component" value="Unassembled WGS sequence"/>
</dbReference>
<feature type="non-terminal residue" evidence="2">
    <location>
        <position position="1"/>
    </location>
</feature>
<sequence length="87" mass="9876">NVKSKRLTDEELFALAYFSDSDEEPFQDSGNEWIGEEMAEEFADDADESDNPQSDPEPSVNEPIVQQNNNLQWVENPPTLKNIVFIG</sequence>
<name>A0AAV8ZQU4_9CUCU</name>
<proteinExistence type="predicted"/>
<evidence type="ECO:0000256" key="1">
    <source>
        <dbReference type="SAM" id="MobiDB-lite"/>
    </source>
</evidence>
<reference evidence="2" key="1">
    <citation type="journal article" date="2023" name="Insect Mol. Biol.">
        <title>Genome sequencing provides insights into the evolution of gene families encoding plant cell wall-degrading enzymes in longhorned beetles.</title>
        <authorList>
            <person name="Shin N.R."/>
            <person name="Okamura Y."/>
            <person name="Kirsch R."/>
            <person name="Pauchet Y."/>
        </authorList>
    </citation>
    <scope>NUCLEOTIDE SEQUENCE</scope>
    <source>
        <strain evidence="2">RBIC_L_NR</strain>
    </source>
</reference>
<evidence type="ECO:0000313" key="3">
    <source>
        <dbReference type="Proteomes" id="UP001162156"/>
    </source>
</evidence>
<comment type="caution">
    <text evidence="2">The sequence shown here is derived from an EMBL/GenBank/DDBJ whole genome shotgun (WGS) entry which is preliminary data.</text>
</comment>
<gene>
    <name evidence="2" type="ORF">NQ314_002126</name>
</gene>
<keyword evidence="3" id="KW-1185">Reference proteome</keyword>
<dbReference type="EMBL" id="JANEYF010000654">
    <property type="protein sequence ID" value="KAJ8968753.1"/>
    <property type="molecule type" value="Genomic_DNA"/>
</dbReference>
<organism evidence="2 3">
    <name type="scientific">Rhamnusium bicolor</name>
    <dbReference type="NCBI Taxonomy" id="1586634"/>
    <lineage>
        <taxon>Eukaryota</taxon>
        <taxon>Metazoa</taxon>
        <taxon>Ecdysozoa</taxon>
        <taxon>Arthropoda</taxon>
        <taxon>Hexapoda</taxon>
        <taxon>Insecta</taxon>
        <taxon>Pterygota</taxon>
        <taxon>Neoptera</taxon>
        <taxon>Endopterygota</taxon>
        <taxon>Coleoptera</taxon>
        <taxon>Polyphaga</taxon>
        <taxon>Cucujiformia</taxon>
        <taxon>Chrysomeloidea</taxon>
        <taxon>Cerambycidae</taxon>
        <taxon>Lepturinae</taxon>
        <taxon>Rhagiini</taxon>
        <taxon>Rhamnusium</taxon>
    </lineage>
</organism>
<dbReference type="AlphaFoldDB" id="A0AAV8ZQU4"/>